<proteinExistence type="predicted"/>
<keyword evidence="2" id="KW-1185">Reference proteome</keyword>
<gene>
    <name evidence="1" type="ORF">AS594_05300</name>
</gene>
<reference evidence="1 2" key="1">
    <citation type="submission" date="2016-08" db="EMBL/GenBank/DDBJ databases">
        <title>Complete genome sequence of Streptomyces agglomeratus strain 6-3-2, a novel anti-MRSA actinomycete isolated from Wuli of Tebit, China.</title>
        <authorList>
            <person name="Chen X."/>
        </authorList>
    </citation>
    <scope>NUCLEOTIDE SEQUENCE [LARGE SCALE GENOMIC DNA]</scope>
    <source>
        <strain evidence="1 2">6-3-2</strain>
    </source>
</reference>
<dbReference type="STRING" id="285458.BGM19_31500"/>
<evidence type="ECO:0000313" key="1">
    <source>
        <dbReference type="EMBL" id="OEJ23978.1"/>
    </source>
</evidence>
<comment type="caution">
    <text evidence="1">The sequence shown here is derived from an EMBL/GenBank/DDBJ whole genome shotgun (WGS) entry which is preliminary data.</text>
</comment>
<sequence length="89" mass="9475">MAKVTQPVTDDSIKVRQLSHYQFTWVAGGPGAPGTITLQLVLDEGATEEVLTVDADDADVLQDLLSGTSTVHYDIGRRTLMFGVTPVGS</sequence>
<name>A0A1E5P342_9ACTN</name>
<evidence type="ECO:0000313" key="2">
    <source>
        <dbReference type="Proteomes" id="UP000095759"/>
    </source>
</evidence>
<organism evidence="1 2">
    <name type="scientific">Streptomyces agglomeratus</name>
    <dbReference type="NCBI Taxonomy" id="285458"/>
    <lineage>
        <taxon>Bacteria</taxon>
        <taxon>Bacillati</taxon>
        <taxon>Actinomycetota</taxon>
        <taxon>Actinomycetes</taxon>
        <taxon>Kitasatosporales</taxon>
        <taxon>Streptomycetaceae</taxon>
        <taxon>Streptomyces</taxon>
    </lineage>
</organism>
<dbReference type="OrthoDB" id="5188805at2"/>
<dbReference type="Proteomes" id="UP000095759">
    <property type="component" value="Unassembled WGS sequence"/>
</dbReference>
<dbReference type="RefSeq" id="WP_069933416.1">
    <property type="nucleotide sequence ID" value="NZ_MEHJ01000001.1"/>
</dbReference>
<dbReference type="EMBL" id="MEHJ01000001">
    <property type="protein sequence ID" value="OEJ23978.1"/>
    <property type="molecule type" value="Genomic_DNA"/>
</dbReference>
<protein>
    <submittedName>
        <fullName evidence="1">Uncharacterized protein</fullName>
    </submittedName>
</protein>
<dbReference type="AlphaFoldDB" id="A0A1E5P342"/>
<accession>A0A1E5P342</accession>